<evidence type="ECO:0000256" key="2">
    <source>
        <dbReference type="SAM" id="SignalP"/>
    </source>
</evidence>
<evidence type="ECO:0008006" key="5">
    <source>
        <dbReference type="Google" id="ProtNLM"/>
    </source>
</evidence>
<evidence type="ECO:0000256" key="1">
    <source>
        <dbReference type="SAM" id="MobiDB-lite"/>
    </source>
</evidence>
<name>A0ABP5ILH0_9ACTN</name>
<dbReference type="Proteomes" id="UP001501161">
    <property type="component" value="Unassembled WGS sequence"/>
</dbReference>
<protein>
    <recommendedName>
        <fullName evidence="5">Lipoprotein</fullName>
    </recommendedName>
</protein>
<feature type="region of interest" description="Disordered" evidence="1">
    <location>
        <begin position="159"/>
        <end position="217"/>
    </location>
</feature>
<dbReference type="PROSITE" id="PS51257">
    <property type="entry name" value="PROKAR_LIPOPROTEIN"/>
    <property type="match status" value="1"/>
</dbReference>
<feature type="chain" id="PRO_5046492291" description="Lipoprotein" evidence="2">
    <location>
        <begin position="22"/>
        <end position="265"/>
    </location>
</feature>
<gene>
    <name evidence="3" type="ORF">GCM10009726_11030</name>
</gene>
<feature type="signal peptide" evidence="2">
    <location>
        <begin position="1"/>
        <end position="21"/>
    </location>
</feature>
<keyword evidence="4" id="KW-1185">Reference proteome</keyword>
<evidence type="ECO:0000313" key="3">
    <source>
        <dbReference type="EMBL" id="GAA2100906.1"/>
    </source>
</evidence>
<dbReference type="EMBL" id="BAAAMQ010000009">
    <property type="protein sequence ID" value="GAA2100906.1"/>
    <property type="molecule type" value="Genomic_DNA"/>
</dbReference>
<dbReference type="RefSeq" id="WP_231250211.1">
    <property type="nucleotide sequence ID" value="NZ_BAAAMQ010000009.1"/>
</dbReference>
<evidence type="ECO:0000313" key="4">
    <source>
        <dbReference type="Proteomes" id="UP001501161"/>
    </source>
</evidence>
<reference evidence="4" key="1">
    <citation type="journal article" date="2019" name="Int. J. Syst. Evol. Microbiol.">
        <title>The Global Catalogue of Microorganisms (GCM) 10K type strain sequencing project: providing services to taxonomists for standard genome sequencing and annotation.</title>
        <authorList>
            <consortium name="The Broad Institute Genomics Platform"/>
            <consortium name="The Broad Institute Genome Sequencing Center for Infectious Disease"/>
            <person name="Wu L."/>
            <person name="Ma J."/>
        </authorList>
    </citation>
    <scope>NUCLEOTIDE SEQUENCE [LARGE SCALE GENOMIC DNA]</scope>
    <source>
        <strain evidence="4">JCM 13813</strain>
    </source>
</reference>
<organism evidence="3 4">
    <name type="scientific">Nocardioides furvisabuli</name>
    <dbReference type="NCBI Taxonomy" id="375542"/>
    <lineage>
        <taxon>Bacteria</taxon>
        <taxon>Bacillati</taxon>
        <taxon>Actinomycetota</taxon>
        <taxon>Actinomycetes</taxon>
        <taxon>Propionibacteriales</taxon>
        <taxon>Nocardioidaceae</taxon>
        <taxon>Nocardioides</taxon>
    </lineage>
</organism>
<sequence length="265" mass="28912">MRRIRLHQVVVALSVACVATGCSVYDDLTTSDFAKQDGDAIVAAASEAMLDVQSMRITGQARSRGNQFFIDLRLDREDNCTGTVRLGGSNIDIRRVGDRVWLKGESGAYNRLSSTPLPRHLLEKLSTTWVLFEDDKEMRRLCDLEDLLRSFEVVDLVESDGSRGQGQGEGKGAGKGKGRGRADDLSGDVPTTAGDETSEDGQKVVRLSGSPGGQHEELAWVRSEAPHHVVRLESTSTQDGGAIAFSEFDEEFEVAVPEDEDVMRP</sequence>
<accession>A0ABP5ILH0</accession>
<keyword evidence="2" id="KW-0732">Signal</keyword>
<comment type="caution">
    <text evidence="3">The sequence shown here is derived from an EMBL/GenBank/DDBJ whole genome shotgun (WGS) entry which is preliminary data.</text>
</comment>
<dbReference type="Gene3D" id="2.50.20.20">
    <property type="match status" value="1"/>
</dbReference>
<proteinExistence type="predicted"/>
<feature type="compositionally biased region" description="Gly residues" evidence="1">
    <location>
        <begin position="163"/>
        <end position="173"/>
    </location>
</feature>